<protein>
    <submittedName>
        <fullName evidence="5">Putative Ulp1 protease family catalytic domain-containing protein</fullName>
    </submittedName>
</protein>
<dbReference type="Gene3D" id="3.40.395.10">
    <property type="entry name" value="Adenoviral Proteinase, Chain A"/>
    <property type="match status" value="1"/>
</dbReference>
<sequence length="230" mass="26119">MQDMVCFIDPAMTGEKGCGRATSRSRSIKDCLISAPPNQIFLLPYNASYLHDVLKESKMQDMVCFIDPAMTGEKGCGRATSRSRSIKDCLISAPPNQIFLLPYNASVHWMLTVIDPDNEIVYFMDPLRRRLAGGEWKDIVDTAISMFKGERNKKGRSSVQWKNTAGIPSQPKNKQCGYFVMRYMRDIIHDTNLSFADKWARRANHVYGQVEIDEVPNEIASYVVKNILKL</sequence>
<dbReference type="OrthoDB" id="1869436at2759"/>
<accession>A0A2P6PS07</accession>
<keyword evidence="6" id="KW-1185">Reference proteome</keyword>
<dbReference type="PANTHER" id="PTHR33018:SF31">
    <property type="entry name" value="TRANSPOSASE, PTTA_EN_SPM, PLANT"/>
    <property type="match status" value="1"/>
</dbReference>
<evidence type="ECO:0000259" key="4">
    <source>
        <dbReference type="Pfam" id="PF02902"/>
    </source>
</evidence>
<evidence type="ECO:0000256" key="3">
    <source>
        <dbReference type="ARBA" id="ARBA00022801"/>
    </source>
</evidence>
<dbReference type="EMBL" id="PDCK01000044">
    <property type="protein sequence ID" value="PRQ24719.1"/>
    <property type="molecule type" value="Genomic_DNA"/>
</dbReference>
<gene>
    <name evidence="5" type="ORF">RchiOBHm_Chr6g0275521</name>
</gene>
<dbReference type="Gramene" id="PRQ24719">
    <property type="protein sequence ID" value="PRQ24719"/>
    <property type="gene ID" value="RchiOBHm_Chr6g0275521"/>
</dbReference>
<dbReference type="AlphaFoldDB" id="A0A2P6PS07"/>
<dbReference type="SUPFAM" id="SSF54001">
    <property type="entry name" value="Cysteine proteinases"/>
    <property type="match status" value="1"/>
</dbReference>
<feature type="domain" description="Ubiquitin-like protease family profile" evidence="4">
    <location>
        <begin position="98"/>
        <end position="196"/>
    </location>
</feature>
<organism evidence="5 6">
    <name type="scientific">Rosa chinensis</name>
    <name type="common">China rose</name>
    <dbReference type="NCBI Taxonomy" id="74649"/>
    <lineage>
        <taxon>Eukaryota</taxon>
        <taxon>Viridiplantae</taxon>
        <taxon>Streptophyta</taxon>
        <taxon>Embryophyta</taxon>
        <taxon>Tracheophyta</taxon>
        <taxon>Spermatophyta</taxon>
        <taxon>Magnoliopsida</taxon>
        <taxon>eudicotyledons</taxon>
        <taxon>Gunneridae</taxon>
        <taxon>Pentapetalae</taxon>
        <taxon>rosids</taxon>
        <taxon>fabids</taxon>
        <taxon>Rosales</taxon>
        <taxon>Rosaceae</taxon>
        <taxon>Rosoideae</taxon>
        <taxon>Rosoideae incertae sedis</taxon>
        <taxon>Rosa</taxon>
    </lineage>
</organism>
<comment type="caution">
    <text evidence="5">The sequence shown here is derived from an EMBL/GenBank/DDBJ whole genome shotgun (WGS) entry which is preliminary data.</text>
</comment>
<evidence type="ECO:0000256" key="2">
    <source>
        <dbReference type="ARBA" id="ARBA00022670"/>
    </source>
</evidence>
<reference evidence="5 6" key="1">
    <citation type="journal article" date="2018" name="Nat. Genet.">
        <title>The Rosa genome provides new insights in the design of modern roses.</title>
        <authorList>
            <person name="Bendahmane M."/>
        </authorList>
    </citation>
    <scope>NUCLEOTIDE SEQUENCE [LARGE SCALE GENOMIC DNA]</scope>
    <source>
        <strain evidence="6">cv. Old Blush</strain>
    </source>
</reference>
<evidence type="ECO:0000313" key="5">
    <source>
        <dbReference type="EMBL" id="PRQ24719.1"/>
    </source>
</evidence>
<dbReference type="InterPro" id="IPR003653">
    <property type="entry name" value="Peptidase_C48_C"/>
</dbReference>
<dbReference type="Proteomes" id="UP000238479">
    <property type="component" value="Chromosome 6"/>
</dbReference>
<dbReference type="InterPro" id="IPR038765">
    <property type="entry name" value="Papain-like_cys_pep_sf"/>
</dbReference>
<name>A0A2P6PS07_ROSCH</name>
<evidence type="ECO:0000256" key="1">
    <source>
        <dbReference type="ARBA" id="ARBA00005234"/>
    </source>
</evidence>
<keyword evidence="2 5" id="KW-0645">Protease</keyword>
<comment type="similarity">
    <text evidence="1">Belongs to the peptidase C48 family.</text>
</comment>
<dbReference type="Pfam" id="PF02902">
    <property type="entry name" value="Peptidase_C48"/>
    <property type="match status" value="1"/>
</dbReference>
<evidence type="ECO:0000313" key="6">
    <source>
        <dbReference type="Proteomes" id="UP000238479"/>
    </source>
</evidence>
<dbReference type="GO" id="GO:0006508">
    <property type="term" value="P:proteolysis"/>
    <property type="evidence" value="ECO:0007669"/>
    <property type="project" value="UniProtKB-KW"/>
</dbReference>
<dbReference type="GO" id="GO:0008234">
    <property type="term" value="F:cysteine-type peptidase activity"/>
    <property type="evidence" value="ECO:0007669"/>
    <property type="project" value="InterPro"/>
</dbReference>
<proteinExistence type="inferred from homology"/>
<dbReference type="PANTHER" id="PTHR33018">
    <property type="entry name" value="OS10G0338966 PROTEIN-RELATED"/>
    <property type="match status" value="1"/>
</dbReference>
<keyword evidence="3" id="KW-0378">Hydrolase</keyword>